<evidence type="ECO:0000256" key="6">
    <source>
        <dbReference type="ARBA" id="ARBA00022833"/>
    </source>
</evidence>
<comment type="catalytic activity">
    <reaction evidence="1 7">
        <text>an S-(2-hydroxyacyl)glutathione + H2O = a 2-hydroxy carboxylate + glutathione + H(+)</text>
        <dbReference type="Rhea" id="RHEA:21864"/>
        <dbReference type="ChEBI" id="CHEBI:15377"/>
        <dbReference type="ChEBI" id="CHEBI:15378"/>
        <dbReference type="ChEBI" id="CHEBI:57925"/>
        <dbReference type="ChEBI" id="CHEBI:58896"/>
        <dbReference type="ChEBI" id="CHEBI:71261"/>
        <dbReference type="EC" id="3.1.2.6"/>
    </reaction>
</comment>
<dbReference type="InterPro" id="IPR017782">
    <property type="entry name" value="Hydroxyacylglutathione_Hdrlase"/>
</dbReference>
<evidence type="ECO:0000256" key="5">
    <source>
        <dbReference type="ARBA" id="ARBA00022801"/>
    </source>
</evidence>
<dbReference type="EMBL" id="CP000825">
    <property type="protein sequence ID" value="ABV50255.1"/>
    <property type="molecule type" value="Genomic_DNA"/>
</dbReference>
<evidence type="ECO:0000256" key="3">
    <source>
        <dbReference type="ARBA" id="ARBA00006759"/>
    </source>
</evidence>
<evidence type="ECO:0000313" key="9">
    <source>
        <dbReference type="EMBL" id="ABV50255.1"/>
    </source>
</evidence>
<gene>
    <name evidence="7 9" type="primary">gloB</name>
    <name evidence="9" type="ordered locus">P9215_06401</name>
</gene>
<feature type="binding site" evidence="7">
    <location>
        <position position="194"/>
    </location>
    <ligand>
        <name>Zn(2+)</name>
        <dbReference type="ChEBI" id="CHEBI:29105"/>
        <label>2</label>
    </ligand>
</feature>
<feature type="binding site" evidence="7">
    <location>
        <position position="194"/>
    </location>
    <ligand>
        <name>Zn(2+)</name>
        <dbReference type="ChEBI" id="CHEBI:29105"/>
        <label>1</label>
    </ligand>
</feature>
<dbReference type="SMART" id="SM00849">
    <property type="entry name" value="Lactamase_B"/>
    <property type="match status" value="1"/>
</dbReference>
<feature type="domain" description="Metallo-beta-lactamase" evidence="8">
    <location>
        <begin position="74"/>
        <end position="232"/>
    </location>
</feature>
<feature type="binding site" evidence="7">
    <location>
        <position position="174"/>
    </location>
    <ligand>
        <name>Zn(2+)</name>
        <dbReference type="ChEBI" id="CHEBI:29105"/>
        <label>1</label>
    </ligand>
</feature>
<feature type="binding site" evidence="7">
    <location>
        <position position="119"/>
    </location>
    <ligand>
        <name>Zn(2+)</name>
        <dbReference type="ChEBI" id="CHEBI:29105"/>
        <label>2</label>
    </ligand>
</feature>
<feature type="binding site" evidence="7">
    <location>
        <position position="232"/>
    </location>
    <ligand>
        <name>Zn(2+)</name>
        <dbReference type="ChEBI" id="CHEBI:29105"/>
        <label>2</label>
    </ligand>
</feature>
<comment type="function">
    <text evidence="7">Thiolesterase that catalyzes the hydrolysis of S-D-lactoyl-glutathione to form glutathione and D-lactic acid.</text>
</comment>
<dbReference type="Gene3D" id="3.60.15.10">
    <property type="entry name" value="Ribonuclease Z/Hydroxyacylglutathione hydrolase-like"/>
    <property type="match status" value="1"/>
</dbReference>
<dbReference type="GO" id="GO:0004416">
    <property type="term" value="F:hydroxyacylglutathione hydrolase activity"/>
    <property type="evidence" value="ECO:0007669"/>
    <property type="project" value="UniProtKB-UniRule"/>
</dbReference>
<dbReference type="HOGENOM" id="CLU_030571_4_1_3"/>
<dbReference type="UniPathway" id="UPA00619">
    <property type="reaction ID" value="UER00676"/>
</dbReference>
<feature type="binding site" evidence="7">
    <location>
        <position position="115"/>
    </location>
    <ligand>
        <name>Zn(2+)</name>
        <dbReference type="ChEBI" id="CHEBI:29105"/>
        <label>1</label>
    </ligand>
</feature>
<dbReference type="CDD" id="cd07723">
    <property type="entry name" value="hydroxyacylglutathione_hydrolase_MBL-fold"/>
    <property type="match status" value="1"/>
</dbReference>
<evidence type="ECO:0000256" key="4">
    <source>
        <dbReference type="ARBA" id="ARBA00022723"/>
    </source>
</evidence>
<accession>A8G3S4</accession>
<evidence type="ECO:0000313" key="10">
    <source>
        <dbReference type="Proteomes" id="UP000002014"/>
    </source>
</evidence>
<comment type="subunit">
    <text evidence="7">Monomer.</text>
</comment>
<dbReference type="Pfam" id="PF00753">
    <property type="entry name" value="Lactamase_B"/>
    <property type="match status" value="1"/>
</dbReference>
<dbReference type="GO" id="GO:0046872">
    <property type="term" value="F:metal ion binding"/>
    <property type="evidence" value="ECO:0007669"/>
    <property type="project" value="UniProtKB-KW"/>
</dbReference>
<comment type="pathway">
    <text evidence="2 7">Secondary metabolite metabolism; methylglyoxal degradation; (R)-lactate from methylglyoxal: step 2/2.</text>
</comment>
<dbReference type="NCBIfam" id="TIGR03413">
    <property type="entry name" value="GSH_gloB"/>
    <property type="match status" value="1"/>
</dbReference>
<dbReference type="KEGG" id="pmh:P9215_06401"/>
<dbReference type="PANTHER" id="PTHR43705">
    <property type="entry name" value="HYDROXYACYLGLUTATHIONE HYDROLASE"/>
    <property type="match status" value="1"/>
</dbReference>
<comment type="similarity">
    <text evidence="3 7">Belongs to the metallo-beta-lactamase superfamily. Glyoxalase II family.</text>
</comment>
<evidence type="ECO:0000256" key="2">
    <source>
        <dbReference type="ARBA" id="ARBA00004963"/>
    </source>
</evidence>
<dbReference type="GO" id="GO:0019243">
    <property type="term" value="P:methylglyoxal catabolic process to D-lactate via S-lactoyl-glutathione"/>
    <property type="evidence" value="ECO:0007669"/>
    <property type="project" value="UniProtKB-UniRule"/>
</dbReference>
<keyword evidence="6 7" id="KW-0862">Zinc</keyword>
<dbReference type="AlphaFoldDB" id="A8G3S4"/>
<name>A8G3S4_PROM2</name>
<dbReference type="STRING" id="93060.P9215_06401"/>
<feature type="binding site" evidence="7">
    <location>
        <position position="117"/>
    </location>
    <ligand>
        <name>Zn(2+)</name>
        <dbReference type="ChEBI" id="CHEBI:29105"/>
        <label>1</label>
    </ligand>
</feature>
<dbReference type="InterPro" id="IPR050110">
    <property type="entry name" value="Glyoxalase_II_hydrolase"/>
</dbReference>
<dbReference type="Pfam" id="PF16123">
    <property type="entry name" value="HAGH_C"/>
    <property type="match status" value="1"/>
</dbReference>
<dbReference type="HAMAP" id="MF_01374">
    <property type="entry name" value="Glyoxalase_2"/>
    <property type="match status" value="1"/>
</dbReference>
<keyword evidence="4 7" id="KW-0479">Metal-binding</keyword>
<dbReference type="InterPro" id="IPR001279">
    <property type="entry name" value="Metallo-B-lactamas"/>
</dbReference>
<proteinExistence type="inferred from homology"/>
<evidence type="ECO:0000256" key="1">
    <source>
        <dbReference type="ARBA" id="ARBA00001623"/>
    </source>
</evidence>
<reference evidence="9 10" key="1">
    <citation type="journal article" date="2007" name="PLoS Genet.">
        <title>Patterns and implications of gene gain and loss in the evolution of Prochlorococcus.</title>
        <authorList>
            <person name="Kettler G.C."/>
            <person name="Martiny A.C."/>
            <person name="Huang K."/>
            <person name="Zucker J."/>
            <person name="Coleman M.L."/>
            <person name="Rodrigue S."/>
            <person name="Chen F."/>
            <person name="Lapidus A."/>
            <person name="Ferriera S."/>
            <person name="Johnson J."/>
            <person name="Steglich C."/>
            <person name="Church G.M."/>
            <person name="Richardson P."/>
            <person name="Chisholm S.W."/>
        </authorList>
    </citation>
    <scope>NUCLEOTIDE SEQUENCE [LARGE SCALE GENOMIC DNA]</scope>
    <source>
        <strain evidence="9 10">MIT 9215</strain>
    </source>
</reference>
<comment type="cofactor">
    <cofactor evidence="7">
        <name>Zn(2+)</name>
        <dbReference type="ChEBI" id="CHEBI:29105"/>
    </cofactor>
    <text evidence="7">Binds 2 Zn(2+) ions per subunit.</text>
</comment>
<protein>
    <recommendedName>
        <fullName evidence="7">Hydroxyacylglutathione hydrolase</fullName>
        <ecNumber evidence="7">3.1.2.6</ecNumber>
    </recommendedName>
    <alternativeName>
        <fullName evidence="7">Glyoxalase II</fullName>
        <shortName evidence="7">Glx II</shortName>
    </alternativeName>
</protein>
<evidence type="ECO:0000256" key="7">
    <source>
        <dbReference type="HAMAP-Rule" id="MF_01374"/>
    </source>
</evidence>
<dbReference type="EC" id="3.1.2.6" evidence="7"/>
<evidence type="ECO:0000259" key="8">
    <source>
        <dbReference type="SMART" id="SM00849"/>
    </source>
</evidence>
<dbReference type="InterPro" id="IPR036866">
    <property type="entry name" value="RibonucZ/Hydroxyglut_hydro"/>
</dbReference>
<feature type="binding site" evidence="7">
    <location>
        <position position="120"/>
    </location>
    <ligand>
        <name>Zn(2+)</name>
        <dbReference type="ChEBI" id="CHEBI:29105"/>
        <label>2</label>
    </ligand>
</feature>
<organism evidence="9 10">
    <name type="scientific">Prochlorococcus marinus (strain MIT 9215)</name>
    <dbReference type="NCBI Taxonomy" id="93060"/>
    <lineage>
        <taxon>Bacteria</taxon>
        <taxon>Bacillati</taxon>
        <taxon>Cyanobacteriota</taxon>
        <taxon>Cyanophyceae</taxon>
        <taxon>Synechococcales</taxon>
        <taxon>Prochlorococcaceae</taxon>
        <taxon>Prochlorococcus</taxon>
    </lineage>
</organism>
<sequence>MQFDSKVNDLLFSSNALEKSNPALLKVEIESLNRAPFGKAIVNIDQFLPRILHSKLAMDFNKARNIIGLRVLSDNLIWLWVKDKSVVVVDPSIHEPVIRYIDENNLNLKAILQTHHHSDHIGGTRSLIERWPNVKVIASSKEKKRIPFQNLSVEDGETLDILGEEIKIIEVLGHTNSHIAFFLNGENPVLFVGDTLFSGGCGRIFEGTYQEMYSSLERIKSLPKNTLIYCAHEYTKANILWALNLRPKDQNIKNKFLEVEKKLSLNELTIPFLLDEEMKINLFLRAKSLEEFTFLRANKDLWV</sequence>
<dbReference type="InterPro" id="IPR032282">
    <property type="entry name" value="HAGH_C"/>
</dbReference>
<dbReference type="eggNOG" id="COG0491">
    <property type="taxonomic scope" value="Bacteria"/>
</dbReference>
<dbReference type="PANTHER" id="PTHR43705:SF1">
    <property type="entry name" value="HYDROXYACYLGLUTATHIONE HYDROLASE GLOB"/>
    <property type="match status" value="1"/>
</dbReference>
<dbReference type="SUPFAM" id="SSF56281">
    <property type="entry name" value="Metallo-hydrolase/oxidoreductase"/>
    <property type="match status" value="1"/>
</dbReference>
<dbReference type="InterPro" id="IPR035680">
    <property type="entry name" value="Clx_II_MBL"/>
</dbReference>
<dbReference type="Proteomes" id="UP000002014">
    <property type="component" value="Chromosome"/>
</dbReference>
<keyword evidence="5 7" id="KW-0378">Hydrolase</keyword>